<dbReference type="EMBL" id="JAAAML010000001">
    <property type="protein sequence ID" value="MCO6407309.1"/>
    <property type="molecule type" value="Genomic_DNA"/>
</dbReference>
<name>A0ABT1CMA5_9HYPH</name>
<dbReference type="Proteomes" id="UP001320715">
    <property type="component" value="Unassembled WGS sequence"/>
</dbReference>
<evidence type="ECO:0000256" key="1">
    <source>
        <dbReference type="SAM" id="Phobius"/>
    </source>
</evidence>
<keyword evidence="1" id="KW-1133">Transmembrane helix</keyword>
<keyword evidence="1" id="KW-0472">Membrane</keyword>
<organism evidence="2 3">
    <name type="scientific">Hoeflea alexandrii</name>
    <dbReference type="NCBI Taxonomy" id="288436"/>
    <lineage>
        <taxon>Bacteria</taxon>
        <taxon>Pseudomonadati</taxon>
        <taxon>Pseudomonadota</taxon>
        <taxon>Alphaproteobacteria</taxon>
        <taxon>Hyphomicrobiales</taxon>
        <taxon>Rhizobiaceae</taxon>
        <taxon>Hoeflea</taxon>
    </lineage>
</organism>
<gene>
    <name evidence="2" type="ORF">GTW23_03905</name>
</gene>
<comment type="caution">
    <text evidence="2">The sequence shown here is derived from an EMBL/GenBank/DDBJ whole genome shotgun (WGS) entry which is preliminary data.</text>
</comment>
<accession>A0ABT1CMA5</accession>
<feature type="transmembrane region" description="Helical" evidence="1">
    <location>
        <begin position="13"/>
        <end position="33"/>
    </location>
</feature>
<proteinExistence type="predicted"/>
<evidence type="ECO:0000313" key="3">
    <source>
        <dbReference type="Proteomes" id="UP001320715"/>
    </source>
</evidence>
<dbReference type="RefSeq" id="WP_252914694.1">
    <property type="nucleotide sequence ID" value="NZ_JAAAML010000001.1"/>
</dbReference>
<evidence type="ECO:0000313" key="2">
    <source>
        <dbReference type="EMBL" id="MCO6407309.1"/>
    </source>
</evidence>
<evidence type="ECO:0008006" key="4">
    <source>
        <dbReference type="Google" id="ProtNLM"/>
    </source>
</evidence>
<feature type="transmembrane region" description="Helical" evidence="1">
    <location>
        <begin position="45"/>
        <end position="66"/>
    </location>
</feature>
<keyword evidence="1" id="KW-0812">Transmembrane</keyword>
<keyword evidence="3" id="KW-1185">Reference proteome</keyword>
<sequence length="71" mass="7751">MSDIGSIFSTWDIIVMILVACAPGFVIGAAFGAWRGFGKNPGRRLRGAIVFGLTGFALAFAGWWFYLMVFK</sequence>
<reference evidence="2 3" key="1">
    <citation type="submission" date="2020-01" db="EMBL/GenBank/DDBJ databases">
        <title>Genomes of bacteria type strains.</title>
        <authorList>
            <person name="Chen J."/>
            <person name="Zhu S."/>
            <person name="Yang J."/>
        </authorList>
    </citation>
    <scope>NUCLEOTIDE SEQUENCE [LARGE SCALE GENOMIC DNA]</scope>
    <source>
        <strain evidence="2 3">DSM 16655</strain>
    </source>
</reference>
<protein>
    <recommendedName>
        <fullName evidence="4">Major facilitator superfamily (MFS) profile domain-containing protein</fullName>
    </recommendedName>
</protein>